<protein>
    <submittedName>
        <fullName evidence="1">Uncharacterized protein</fullName>
    </submittedName>
</protein>
<proteinExistence type="predicted"/>
<accession>A0A9E7K4C7</accession>
<evidence type="ECO:0000313" key="1">
    <source>
        <dbReference type="EMBL" id="URE04281.1"/>
    </source>
</evidence>
<dbReference type="AlphaFoldDB" id="A0A9E7K4C7"/>
<keyword evidence="2" id="KW-1185">Reference proteome</keyword>
<reference evidence="1" key="1">
    <citation type="submission" date="2022-05" db="EMBL/GenBank/DDBJ databases">
        <title>The Musa troglodytarum L. genome provides insights into the mechanism of non-climacteric behaviour and enrichment of carotenoids.</title>
        <authorList>
            <person name="Wang J."/>
        </authorList>
    </citation>
    <scope>NUCLEOTIDE SEQUENCE</scope>
    <source>
        <tissue evidence="1">Leaf</tissue>
    </source>
</reference>
<gene>
    <name evidence="1" type="ORF">MUK42_20033</name>
</gene>
<evidence type="ECO:0000313" key="2">
    <source>
        <dbReference type="Proteomes" id="UP001055439"/>
    </source>
</evidence>
<sequence>MEWVGTGRATAATAAAEEIIAGPTCPCYAMSASISSSNPFCLYVSFSDGFALAAISRSCGARRERGKVGRAEPIPLIPLDPVFFSLKLLLVTRESPSPPSLHGSLTRDS</sequence>
<dbReference type="EMBL" id="CP097507">
    <property type="protein sequence ID" value="URE04281.1"/>
    <property type="molecule type" value="Genomic_DNA"/>
</dbReference>
<organism evidence="1 2">
    <name type="scientific">Musa troglodytarum</name>
    <name type="common">fe'i banana</name>
    <dbReference type="NCBI Taxonomy" id="320322"/>
    <lineage>
        <taxon>Eukaryota</taxon>
        <taxon>Viridiplantae</taxon>
        <taxon>Streptophyta</taxon>
        <taxon>Embryophyta</taxon>
        <taxon>Tracheophyta</taxon>
        <taxon>Spermatophyta</taxon>
        <taxon>Magnoliopsida</taxon>
        <taxon>Liliopsida</taxon>
        <taxon>Zingiberales</taxon>
        <taxon>Musaceae</taxon>
        <taxon>Musa</taxon>
    </lineage>
</organism>
<dbReference type="OrthoDB" id="786875at2759"/>
<dbReference type="Proteomes" id="UP001055439">
    <property type="component" value="Chromosome 5"/>
</dbReference>
<name>A0A9E7K4C7_9LILI</name>